<keyword evidence="2" id="KW-0732">Signal</keyword>
<proteinExistence type="inferred from homology"/>
<dbReference type="AlphaFoldDB" id="A0A4C2A4Y3"/>
<dbReference type="Proteomes" id="UP000299102">
    <property type="component" value="Unassembled WGS sequence"/>
</dbReference>
<evidence type="ECO:0000313" key="9">
    <source>
        <dbReference type="Proteomes" id="UP000299102"/>
    </source>
</evidence>
<dbReference type="OrthoDB" id="419508at2759"/>
<evidence type="ECO:0000256" key="2">
    <source>
        <dbReference type="ARBA" id="ARBA00022729"/>
    </source>
</evidence>
<dbReference type="GO" id="GO:0016042">
    <property type="term" value="P:lipid catabolic process"/>
    <property type="evidence" value="ECO:0007669"/>
    <property type="project" value="UniProtKB-KW"/>
</dbReference>
<evidence type="ECO:0000256" key="4">
    <source>
        <dbReference type="ARBA" id="ARBA00022963"/>
    </source>
</evidence>
<evidence type="ECO:0000256" key="6">
    <source>
        <dbReference type="ARBA" id="ARBA00023180"/>
    </source>
</evidence>
<evidence type="ECO:0000256" key="5">
    <source>
        <dbReference type="ARBA" id="ARBA00023098"/>
    </source>
</evidence>
<sequence>MSQTSRTFSTCAKFTETVFVHRLVSSEEVPKSHENATSFETIARLMRDYNMSRRGTRTRAQMPTVRHLRGKFACVLNATAARPALGARGDIGSEDREAFGVIDTKIVGERANSSDLTIYAISGPLYSEDTGSNQKQTNRGNLMSNIRKNRQENPSLHEFEVRNLVKPENELIQPFQWSKSEFVNETHDGLPDEWAFGPFSPVWSW</sequence>
<evidence type="ECO:0000313" key="8">
    <source>
        <dbReference type="EMBL" id="GBP95991.1"/>
    </source>
</evidence>
<dbReference type="Gene3D" id="3.60.60.30">
    <property type="match status" value="1"/>
</dbReference>
<gene>
    <name evidence="8" type="ORF">EVAR_103910_1</name>
</gene>
<comment type="function">
    <text evidence="7">Putative phospholipase.</text>
</comment>
<accession>A0A4C2A4Y3</accession>
<dbReference type="EC" id="3.1.1.-" evidence="7"/>
<evidence type="ECO:0000256" key="3">
    <source>
        <dbReference type="ARBA" id="ARBA00022801"/>
    </source>
</evidence>
<evidence type="ECO:0000256" key="1">
    <source>
        <dbReference type="ARBA" id="ARBA00007835"/>
    </source>
</evidence>
<evidence type="ECO:0000256" key="7">
    <source>
        <dbReference type="RuleBase" id="RU364138"/>
    </source>
</evidence>
<dbReference type="Pfam" id="PF04916">
    <property type="entry name" value="Phospholip_B"/>
    <property type="match status" value="1"/>
</dbReference>
<dbReference type="EMBL" id="BGZK01002717">
    <property type="protein sequence ID" value="GBP95991.1"/>
    <property type="molecule type" value="Genomic_DNA"/>
</dbReference>
<dbReference type="GO" id="GO:0004620">
    <property type="term" value="F:phospholipase activity"/>
    <property type="evidence" value="ECO:0007669"/>
    <property type="project" value="InterPro"/>
</dbReference>
<name>A0A4C2A4Y3_EUMVA</name>
<keyword evidence="5 7" id="KW-0443">Lipid metabolism</keyword>
<keyword evidence="3 7" id="KW-0378">Hydrolase</keyword>
<protein>
    <recommendedName>
        <fullName evidence="7">Phospholipase B-like</fullName>
        <ecNumber evidence="7">3.1.1.-</ecNumber>
    </recommendedName>
</protein>
<comment type="similarity">
    <text evidence="1 7">Belongs to the phospholipase B-like family.</text>
</comment>
<organism evidence="8 9">
    <name type="scientific">Eumeta variegata</name>
    <name type="common">Bagworm moth</name>
    <name type="synonym">Eumeta japonica</name>
    <dbReference type="NCBI Taxonomy" id="151549"/>
    <lineage>
        <taxon>Eukaryota</taxon>
        <taxon>Metazoa</taxon>
        <taxon>Ecdysozoa</taxon>
        <taxon>Arthropoda</taxon>
        <taxon>Hexapoda</taxon>
        <taxon>Insecta</taxon>
        <taxon>Pterygota</taxon>
        <taxon>Neoptera</taxon>
        <taxon>Endopterygota</taxon>
        <taxon>Lepidoptera</taxon>
        <taxon>Glossata</taxon>
        <taxon>Ditrysia</taxon>
        <taxon>Tineoidea</taxon>
        <taxon>Psychidae</taxon>
        <taxon>Oiketicinae</taxon>
        <taxon>Eumeta</taxon>
    </lineage>
</organism>
<keyword evidence="6" id="KW-0325">Glycoprotein</keyword>
<dbReference type="InterPro" id="IPR007000">
    <property type="entry name" value="PLipase_B-like"/>
</dbReference>
<comment type="caution">
    <text evidence="8">The sequence shown here is derived from an EMBL/GenBank/DDBJ whole genome shotgun (WGS) entry which is preliminary data.</text>
</comment>
<reference evidence="8 9" key="1">
    <citation type="journal article" date="2019" name="Commun. Biol.">
        <title>The bagworm genome reveals a unique fibroin gene that provides high tensile strength.</title>
        <authorList>
            <person name="Kono N."/>
            <person name="Nakamura H."/>
            <person name="Ohtoshi R."/>
            <person name="Tomita M."/>
            <person name="Numata K."/>
            <person name="Arakawa K."/>
        </authorList>
    </citation>
    <scope>NUCLEOTIDE SEQUENCE [LARGE SCALE GENOMIC DNA]</scope>
</reference>
<keyword evidence="4 7" id="KW-0442">Lipid degradation</keyword>
<keyword evidence="9" id="KW-1185">Reference proteome</keyword>